<gene>
    <name evidence="1" type="ORF">PLOB_00048793</name>
</gene>
<comment type="caution">
    <text evidence="1">The sequence shown here is derived from an EMBL/GenBank/DDBJ whole genome shotgun (WGS) entry which is preliminary data.</text>
</comment>
<evidence type="ECO:0000313" key="1">
    <source>
        <dbReference type="EMBL" id="CAH3151845.1"/>
    </source>
</evidence>
<proteinExistence type="predicted"/>
<sequence>MASSSDQKEVSYKDIQRYIHDVSPVKIPANPRSNRYFDFKFQQGQDQMRVVCFNTERRDQVTETNVSPSIRKYTDQVEYRMNKFSRVSRVKNLSFQWKELERCCEMSIKEILDKKSDRDVVTLKAKVL</sequence>
<dbReference type="EMBL" id="CALNXK010000092">
    <property type="protein sequence ID" value="CAH3151845.1"/>
    <property type="molecule type" value="Genomic_DNA"/>
</dbReference>
<name>A0ABN8PY57_9CNID</name>
<feature type="non-terminal residue" evidence="1">
    <location>
        <position position="128"/>
    </location>
</feature>
<keyword evidence="2" id="KW-1185">Reference proteome</keyword>
<evidence type="ECO:0000313" key="2">
    <source>
        <dbReference type="Proteomes" id="UP001159405"/>
    </source>
</evidence>
<reference evidence="1 2" key="1">
    <citation type="submission" date="2022-05" db="EMBL/GenBank/DDBJ databases">
        <authorList>
            <consortium name="Genoscope - CEA"/>
            <person name="William W."/>
        </authorList>
    </citation>
    <scope>NUCLEOTIDE SEQUENCE [LARGE SCALE GENOMIC DNA]</scope>
</reference>
<dbReference type="Proteomes" id="UP001159405">
    <property type="component" value="Unassembled WGS sequence"/>
</dbReference>
<organism evidence="1 2">
    <name type="scientific">Porites lobata</name>
    <dbReference type="NCBI Taxonomy" id="104759"/>
    <lineage>
        <taxon>Eukaryota</taxon>
        <taxon>Metazoa</taxon>
        <taxon>Cnidaria</taxon>
        <taxon>Anthozoa</taxon>
        <taxon>Hexacorallia</taxon>
        <taxon>Scleractinia</taxon>
        <taxon>Fungiina</taxon>
        <taxon>Poritidae</taxon>
        <taxon>Porites</taxon>
    </lineage>
</organism>
<accession>A0ABN8PY57</accession>
<protein>
    <submittedName>
        <fullName evidence="1">Uncharacterized protein</fullName>
    </submittedName>
</protein>